<dbReference type="STRING" id="1123501.Wenmar_03086"/>
<dbReference type="Pfam" id="PF13365">
    <property type="entry name" value="Trypsin_2"/>
    <property type="match status" value="1"/>
</dbReference>
<reference evidence="3 4" key="1">
    <citation type="submission" date="2013-01" db="EMBL/GenBank/DDBJ databases">
        <authorList>
            <person name="Fiebig A."/>
            <person name="Goeker M."/>
            <person name="Klenk H.-P.P."/>
        </authorList>
    </citation>
    <scope>NUCLEOTIDE SEQUENCE [LARGE SCALE GENOMIC DNA]</scope>
    <source>
        <strain evidence="3 4">DSM 24838</strain>
    </source>
</reference>
<dbReference type="GO" id="GO:0006508">
    <property type="term" value="P:proteolysis"/>
    <property type="evidence" value="ECO:0007669"/>
    <property type="project" value="UniProtKB-KW"/>
</dbReference>
<dbReference type="OrthoDB" id="7358927at2"/>
<dbReference type="InterPro" id="IPR001940">
    <property type="entry name" value="Peptidase_S1C"/>
</dbReference>
<dbReference type="EMBL" id="AONG01000014">
    <property type="protein sequence ID" value="KIQ68439.1"/>
    <property type="molecule type" value="Genomic_DNA"/>
</dbReference>
<sequence>MARTHPWKRALVTFAAIIALGLGLGLGVEIGRRLPGEADAPPPPPPAAIAVRPEGAEAEAATIAVFRARRDSVVSISTSATVRDRFTLRTGTQPLGSGSGFFWDDRGHVVTNNHVIEGASAAVVALADGRTFDARLVGRDPTHDLAVLRIEGEDLPAPLPLGESGSLEVGQGVLAIGNPFGLDWTLTRGIVSALDRDLGEGRIVIRGLIQTDAAINPGNSGGPLLDNEGQLVGVNTAIFSPSGANAGIGFAVPVGTVIRVVPQLIETGSYSPPSLGFLFDARINAAANRQGLDGVLILDAPAGAGVEPAQMTRDGRLIPGEVITAVDGEPVPTLDDLLAVIDRHAVGDSVEMTLRSGEGERQVEIVLQAGG</sequence>
<accession>A0A0D0Q1I7</accession>
<dbReference type="AlphaFoldDB" id="A0A0D0Q1I7"/>
<organism evidence="3 4">
    <name type="scientific">Wenxinia marina DSM 24838</name>
    <dbReference type="NCBI Taxonomy" id="1123501"/>
    <lineage>
        <taxon>Bacteria</taxon>
        <taxon>Pseudomonadati</taxon>
        <taxon>Pseudomonadota</taxon>
        <taxon>Alphaproteobacteria</taxon>
        <taxon>Rhodobacterales</taxon>
        <taxon>Roseobacteraceae</taxon>
        <taxon>Wenxinia</taxon>
    </lineage>
</organism>
<gene>
    <name evidence="3" type="ORF">Wenmar_03086</name>
</gene>
<dbReference type="Proteomes" id="UP000035100">
    <property type="component" value="Unassembled WGS sequence"/>
</dbReference>
<dbReference type="InterPro" id="IPR051201">
    <property type="entry name" value="Chloro_Bact_Ser_Proteases"/>
</dbReference>
<proteinExistence type="predicted"/>
<dbReference type="PATRIC" id="fig|1123501.6.peg.3207"/>
<dbReference type="InterPro" id="IPR036034">
    <property type="entry name" value="PDZ_sf"/>
</dbReference>
<dbReference type="RefSeq" id="WP_018301877.1">
    <property type="nucleotide sequence ID" value="NZ_KB902279.1"/>
</dbReference>
<comment type="caution">
    <text evidence="3">The sequence shown here is derived from an EMBL/GenBank/DDBJ whole genome shotgun (WGS) entry which is preliminary data.</text>
</comment>
<evidence type="ECO:0000313" key="4">
    <source>
        <dbReference type="Proteomes" id="UP000035100"/>
    </source>
</evidence>
<keyword evidence="2" id="KW-0378">Hydrolase</keyword>
<evidence type="ECO:0000256" key="1">
    <source>
        <dbReference type="ARBA" id="ARBA00022670"/>
    </source>
</evidence>
<dbReference type="Gene3D" id="2.30.42.10">
    <property type="match status" value="1"/>
</dbReference>
<dbReference type="SUPFAM" id="SSF50494">
    <property type="entry name" value="Trypsin-like serine proteases"/>
    <property type="match status" value="1"/>
</dbReference>
<dbReference type="PRINTS" id="PR00834">
    <property type="entry name" value="PROTEASES2C"/>
</dbReference>
<dbReference type="SUPFAM" id="SSF50156">
    <property type="entry name" value="PDZ domain-like"/>
    <property type="match status" value="1"/>
</dbReference>
<protein>
    <submittedName>
        <fullName evidence="3">Serine peptidase</fullName>
    </submittedName>
</protein>
<evidence type="ECO:0000313" key="3">
    <source>
        <dbReference type="EMBL" id="KIQ68439.1"/>
    </source>
</evidence>
<dbReference type="Gene3D" id="2.40.10.120">
    <property type="match status" value="1"/>
</dbReference>
<dbReference type="PANTHER" id="PTHR43343:SF3">
    <property type="entry name" value="PROTEASE DO-LIKE 8, CHLOROPLASTIC"/>
    <property type="match status" value="1"/>
</dbReference>
<dbReference type="GO" id="GO:0004252">
    <property type="term" value="F:serine-type endopeptidase activity"/>
    <property type="evidence" value="ECO:0007669"/>
    <property type="project" value="InterPro"/>
</dbReference>
<dbReference type="PANTHER" id="PTHR43343">
    <property type="entry name" value="PEPTIDASE S12"/>
    <property type="match status" value="1"/>
</dbReference>
<keyword evidence="4" id="KW-1185">Reference proteome</keyword>
<name>A0A0D0Q1I7_9RHOB</name>
<dbReference type="InterPro" id="IPR009003">
    <property type="entry name" value="Peptidase_S1_PA"/>
</dbReference>
<keyword evidence="1" id="KW-0645">Protease</keyword>
<dbReference type="eggNOG" id="COG0265">
    <property type="taxonomic scope" value="Bacteria"/>
</dbReference>
<evidence type="ECO:0000256" key="2">
    <source>
        <dbReference type="ARBA" id="ARBA00022801"/>
    </source>
</evidence>